<dbReference type="KEGG" id="vta:A2991"/>
<dbReference type="EMBL" id="LT960611">
    <property type="protein sequence ID" value="SON50957.1"/>
    <property type="molecule type" value="Genomic_DNA"/>
</dbReference>
<accession>A0A2N8ZGE4</accession>
<comment type="similarity">
    <text evidence="2">Belongs to the NAD(P)-dependent epimerase/dehydratase family.</text>
</comment>
<keyword evidence="5" id="KW-1185">Reference proteome</keyword>
<dbReference type="Pfam" id="PF01370">
    <property type="entry name" value="Epimerase"/>
    <property type="match status" value="1"/>
</dbReference>
<dbReference type="Proteomes" id="UP000235828">
    <property type="component" value="Chromosome A"/>
</dbReference>
<dbReference type="OrthoDB" id="9803010at2"/>
<evidence type="ECO:0000313" key="5">
    <source>
        <dbReference type="Proteomes" id="UP000235828"/>
    </source>
</evidence>
<dbReference type="EC" id="5.1.3.2" evidence="4"/>
<dbReference type="InterPro" id="IPR036291">
    <property type="entry name" value="NAD(P)-bd_dom_sf"/>
</dbReference>
<evidence type="ECO:0000256" key="2">
    <source>
        <dbReference type="ARBA" id="ARBA00007637"/>
    </source>
</evidence>
<dbReference type="GO" id="GO:0003978">
    <property type="term" value="F:UDP-glucose 4-epimerase activity"/>
    <property type="evidence" value="ECO:0007669"/>
    <property type="project" value="UniProtKB-EC"/>
</dbReference>
<dbReference type="CDD" id="cd08946">
    <property type="entry name" value="SDR_e"/>
    <property type="match status" value="1"/>
</dbReference>
<dbReference type="PANTHER" id="PTHR43000">
    <property type="entry name" value="DTDP-D-GLUCOSE 4,6-DEHYDRATASE-RELATED"/>
    <property type="match status" value="1"/>
</dbReference>
<reference evidence="4 5" key="1">
    <citation type="submission" date="2017-10" db="EMBL/GenBank/DDBJ databases">
        <authorList>
            <person name="Banno H."/>
            <person name="Chua N.-H."/>
        </authorList>
    </citation>
    <scope>NUCLEOTIDE SEQUENCE [LARGE SCALE GENOMIC DNA]</scope>
    <source>
        <strain evidence="4">Vibrio tapetis CECT4600</strain>
    </source>
</reference>
<dbReference type="SUPFAM" id="SSF51735">
    <property type="entry name" value="NAD(P)-binding Rossmann-fold domains"/>
    <property type="match status" value="1"/>
</dbReference>
<evidence type="ECO:0000313" key="4">
    <source>
        <dbReference type="EMBL" id="SON50957.1"/>
    </source>
</evidence>
<dbReference type="RefSeq" id="WP_102523356.1">
    <property type="nucleotide sequence ID" value="NZ_LT960611.1"/>
</dbReference>
<gene>
    <name evidence="4" type="ORF">VTAP4600_A2991</name>
</gene>
<organism evidence="4 5">
    <name type="scientific">Vibrio tapetis subsp. tapetis</name>
    <dbReference type="NCBI Taxonomy" id="1671868"/>
    <lineage>
        <taxon>Bacteria</taxon>
        <taxon>Pseudomonadati</taxon>
        <taxon>Pseudomonadota</taxon>
        <taxon>Gammaproteobacteria</taxon>
        <taxon>Vibrionales</taxon>
        <taxon>Vibrionaceae</taxon>
        <taxon>Vibrio</taxon>
    </lineage>
</organism>
<dbReference type="Gene3D" id="3.40.50.720">
    <property type="entry name" value="NAD(P)-binding Rossmann-like Domain"/>
    <property type="match status" value="1"/>
</dbReference>
<dbReference type="AlphaFoldDB" id="A0A2N8ZGE4"/>
<dbReference type="InterPro" id="IPR001509">
    <property type="entry name" value="Epimerase_deHydtase"/>
</dbReference>
<feature type="domain" description="NAD-dependent epimerase/dehydratase" evidence="3">
    <location>
        <begin position="3"/>
        <end position="230"/>
    </location>
</feature>
<proteinExistence type="inferred from homology"/>
<name>A0A2N8ZGE4_9VIBR</name>
<evidence type="ECO:0000259" key="3">
    <source>
        <dbReference type="Pfam" id="PF01370"/>
    </source>
</evidence>
<keyword evidence="4" id="KW-0413">Isomerase</keyword>
<sequence>MKILITGGLGNLGSWLTKHFLNDHQVTVLSRNESFSITHPNYRFIQADLTDLELLRDAVDCYYDVCIHTASFNEHFKENYAKDALLINALGTEYLCQVLKRHGVGKLIYFSTFHVYGASDGFVDEKSEVRPANDYGLTHYFAEKYIEKHQRASGLNYVILRLTNSYGCPSTVDTNKWYLVLNDLCRQAFRTSKIVLLGNGLARRDYIWMGDVVRVVDKLIHSSTRNEVLNLSSGITLSVLDLVSRVRRQFGENNIDLEVNHSDSTKPMPLTVSNEKIMTVIDYSFEDKVDEEIISILSLLRADNEH</sequence>
<protein>
    <submittedName>
        <fullName evidence="4">Putative UDP-glucose 4-epimerase</fullName>
        <ecNumber evidence="4">5.1.3.2</ecNumber>
    </submittedName>
</protein>
<evidence type="ECO:0000256" key="1">
    <source>
        <dbReference type="ARBA" id="ARBA00005125"/>
    </source>
</evidence>
<comment type="pathway">
    <text evidence="1">Bacterial outer membrane biogenesis; LPS O-antigen biosynthesis.</text>
</comment>